<dbReference type="Proteomes" id="UP000824246">
    <property type="component" value="Unassembled WGS sequence"/>
</dbReference>
<reference evidence="3" key="1">
    <citation type="journal article" date="2021" name="PeerJ">
        <title>Extensive microbial diversity within the chicken gut microbiome revealed by metagenomics and culture.</title>
        <authorList>
            <person name="Gilroy R."/>
            <person name="Ravi A."/>
            <person name="Getino M."/>
            <person name="Pursley I."/>
            <person name="Horton D.L."/>
            <person name="Alikhan N.F."/>
            <person name="Baker D."/>
            <person name="Gharbi K."/>
            <person name="Hall N."/>
            <person name="Watson M."/>
            <person name="Adriaenssens E.M."/>
            <person name="Foster-Nyarko E."/>
            <person name="Jarju S."/>
            <person name="Secka A."/>
            <person name="Antonio M."/>
            <person name="Oren A."/>
            <person name="Chaudhuri R.R."/>
            <person name="La Ragione R."/>
            <person name="Hildebrand F."/>
            <person name="Pallen M.J."/>
        </authorList>
    </citation>
    <scope>NUCLEOTIDE SEQUENCE</scope>
    <source>
        <strain evidence="3">ChiHjej12B11-16260</strain>
    </source>
</reference>
<keyword evidence="1" id="KW-0732">Signal</keyword>
<name>A0A9D1VS31_9BACT</name>
<evidence type="ECO:0000256" key="1">
    <source>
        <dbReference type="SAM" id="SignalP"/>
    </source>
</evidence>
<dbReference type="PANTHER" id="PTHR21666">
    <property type="entry name" value="PEPTIDASE-RELATED"/>
    <property type="match status" value="1"/>
</dbReference>
<comment type="caution">
    <text evidence="3">The sequence shown here is derived from an EMBL/GenBank/DDBJ whole genome shotgun (WGS) entry which is preliminary data.</text>
</comment>
<evidence type="ECO:0000313" key="3">
    <source>
        <dbReference type="EMBL" id="HIX45906.1"/>
    </source>
</evidence>
<dbReference type="InterPro" id="IPR050570">
    <property type="entry name" value="Cell_wall_metabolism_enzyme"/>
</dbReference>
<dbReference type="AlphaFoldDB" id="A0A9D1VS31"/>
<dbReference type="EMBL" id="DXFB01000172">
    <property type="protein sequence ID" value="HIX45906.1"/>
    <property type="molecule type" value="Genomic_DNA"/>
</dbReference>
<gene>
    <name evidence="3" type="ORF">H9982_06760</name>
</gene>
<reference evidence="3" key="2">
    <citation type="submission" date="2021-04" db="EMBL/GenBank/DDBJ databases">
        <authorList>
            <person name="Gilroy R."/>
        </authorList>
    </citation>
    <scope>NUCLEOTIDE SEQUENCE</scope>
    <source>
        <strain evidence="3">ChiHjej12B11-16260</strain>
    </source>
</reference>
<dbReference type="Pfam" id="PF01551">
    <property type="entry name" value="Peptidase_M23"/>
    <property type="match status" value="1"/>
</dbReference>
<evidence type="ECO:0000313" key="4">
    <source>
        <dbReference type="Proteomes" id="UP000824246"/>
    </source>
</evidence>
<dbReference type="InterPro" id="IPR011055">
    <property type="entry name" value="Dup_hybrid_motif"/>
</dbReference>
<sequence>MKKIVLSLYLLATVVAAWAYRPDVTFVSPLNIPLVLSANFGELRPNHFHSGLDFKTQGRTGLPVFAADSGYVSRIAVSPWGYGHALYITHPSGYTTVYGHLLSFAPFIADRVREMQYERESFAIDTLLAPGAIPVSRGMRVATSGNTGSSGGPHLHFEVRHTESESPIDPLPWFARKIKDNIAPEPRQLALYPHDGVVDGKHRKAVRSLQAQGGNVYTTAAFTAWGEVSVGIKAYDRMSGTSNIYGVRSVKCWIDDSLLYESLVDSITFAETRYVNSLIDYDELRSNNGSTIMRTYIAPGNHLSTLYGEVANRGIFVIDEARTYRGRFELIDYYGNRSIVRFTIKGTPGETTPPAATGELFAYDRANSCETDDMRFSLPEGALYEDITFTHSAEESSRYYSALHKLHKPTVPLHTWGELALKLTCDTLPDSCYYMVYIRNGRKSPVVGRYDAGWYVARVRDLGTYAVAADTVPPTITPLNSAKWGANGVVSLKITDAGSGIASYRGEIDGMFCLFEYDAKRCRLTCRLKNTPLTRGGSHRLVMTVTDQCGNRKVLKRTFTW</sequence>
<dbReference type="PANTHER" id="PTHR21666:SF285">
    <property type="entry name" value="M23 FAMILY METALLOPEPTIDASE"/>
    <property type="match status" value="1"/>
</dbReference>
<organism evidence="3 4">
    <name type="scientific">Candidatus Barnesiella excrementipullorum</name>
    <dbReference type="NCBI Taxonomy" id="2838479"/>
    <lineage>
        <taxon>Bacteria</taxon>
        <taxon>Pseudomonadati</taxon>
        <taxon>Bacteroidota</taxon>
        <taxon>Bacteroidia</taxon>
        <taxon>Bacteroidales</taxon>
        <taxon>Barnesiellaceae</taxon>
        <taxon>Barnesiella</taxon>
    </lineage>
</organism>
<dbReference type="CDD" id="cd12797">
    <property type="entry name" value="M23_peptidase"/>
    <property type="match status" value="1"/>
</dbReference>
<feature type="signal peptide" evidence="1">
    <location>
        <begin position="1"/>
        <end position="19"/>
    </location>
</feature>
<feature type="chain" id="PRO_5038340230" evidence="1">
    <location>
        <begin position="20"/>
        <end position="561"/>
    </location>
</feature>
<dbReference type="GO" id="GO:0004222">
    <property type="term" value="F:metalloendopeptidase activity"/>
    <property type="evidence" value="ECO:0007669"/>
    <property type="project" value="TreeGrafter"/>
</dbReference>
<feature type="domain" description="M23ase beta-sheet core" evidence="2">
    <location>
        <begin position="48"/>
        <end position="105"/>
    </location>
</feature>
<accession>A0A9D1VS31</accession>
<dbReference type="Gene3D" id="2.70.70.10">
    <property type="entry name" value="Glucose Permease (Domain IIA)"/>
    <property type="match status" value="1"/>
</dbReference>
<dbReference type="InterPro" id="IPR016047">
    <property type="entry name" value="M23ase_b-sheet_dom"/>
</dbReference>
<protein>
    <submittedName>
        <fullName evidence="3">M23 family metallopeptidase</fullName>
    </submittedName>
</protein>
<evidence type="ECO:0000259" key="2">
    <source>
        <dbReference type="Pfam" id="PF01551"/>
    </source>
</evidence>
<proteinExistence type="predicted"/>
<dbReference type="SUPFAM" id="SSF51261">
    <property type="entry name" value="Duplicated hybrid motif"/>
    <property type="match status" value="1"/>
</dbReference>